<dbReference type="Pfam" id="PF01556">
    <property type="entry name" value="DnaJ_C"/>
    <property type="match status" value="1"/>
</dbReference>
<dbReference type="SMART" id="SM00271">
    <property type="entry name" value="DnaJ"/>
    <property type="match status" value="1"/>
</dbReference>
<evidence type="ECO:0000256" key="2">
    <source>
        <dbReference type="ARBA" id="ARBA00011738"/>
    </source>
</evidence>
<keyword evidence="5 13" id="KW-0479">Metal-binding</keyword>
<dbReference type="InterPro" id="IPR036410">
    <property type="entry name" value="HSP_DnaJ_Cys-rich_dom_sf"/>
</dbReference>
<dbReference type="Pfam" id="PF00226">
    <property type="entry name" value="DnaJ"/>
    <property type="match status" value="1"/>
</dbReference>
<keyword evidence="8 13" id="KW-0862">Zinc</keyword>
<evidence type="ECO:0000313" key="17">
    <source>
        <dbReference type="EMBL" id="KXB36829.1"/>
    </source>
</evidence>
<dbReference type="EMBL" id="LSCQ01000037">
    <property type="protein sequence ID" value="KXB36829.1"/>
    <property type="molecule type" value="Genomic_DNA"/>
</dbReference>
<dbReference type="InterPro" id="IPR018253">
    <property type="entry name" value="DnaJ_domain_CS"/>
</dbReference>
<dbReference type="InterPro" id="IPR012724">
    <property type="entry name" value="DnaJ"/>
</dbReference>
<keyword evidence="9 13" id="KW-0346">Stress response</keyword>
<dbReference type="CDD" id="cd06257">
    <property type="entry name" value="DnaJ"/>
    <property type="match status" value="1"/>
</dbReference>
<feature type="repeat" description="CXXCXGXG motif" evidence="13">
    <location>
        <begin position="153"/>
        <end position="160"/>
    </location>
</feature>
<keyword evidence="6 13" id="KW-0677">Repeat</keyword>
<evidence type="ECO:0000259" key="16">
    <source>
        <dbReference type="PROSITE" id="PS51188"/>
    </source>
</evidence>
<evidence type="ECO:0000256" key="6">
    <source>
        <dbReference type="ARBA" id="ARBA00022737"/>
    </source>
</evidence>
<dbReference type="PROSITE" id="PS50076">
    <property type="entry name" value="DNAJ_2"/>
    <property type="match status" value="1"/>
</dbReference>
<protein>
    <recommendedName>
        <fullName evidence="12 13">Chaperone protein DnaJ</fullName>
    </recommendedName>
</protein>
<feature type="domain" description="CR-type" evidence="16">
    <location>
        <begin position="140"/>
        <end position="222"/>
    </location>
</feature>
<dbReference type="Proteomes" id="UP000070422">
    <property type="component" value="Unassembled WGS sequence"/>
</dbReference>
<dbReference type="SUPFAM" id="SSF46565">
    <property type="entry name" value="Chaperone J-domain"/>
    <property type="match status" value="1"/>
</dbReference>
<evidence type="ECO:0000256" key="10">
    <source>
        <dbReference type="ARBA" id="ARBA00023186"/>
    </source>
</evidence>
<evidence type="ECO:0000313" key="18">
    <source>
        <dbReference type="Proteomes" id="UP000070422"/>
    </source>
</evidence>
<feature type="binding site" evidence="13">
    <location>
        <position position="213"/>
    </location>
    <ligand>
        <name>Zn(2+)</name>
        <dbReference type="ChEBI" id="CHEBI:29105"/>
        <label>1</label>
    </ligand>
</feature>
<organism evidence="17 18">
    <name type="scientific">Aerococcus christensenii</name>
    <dbReference type="NCBI Taxonomy" id="87541"/>
    <lineage>
        <taxon>Bacteria</taxon>
        <taxon>Bacillati</taxon>
        <taxon>Bacillota</taxon>
        <taxon>Bacilli</taxon>
        <taxon>Lactobacillales</taxon>
        <taxon>Aerococcaceae</taxon>
        <taxon>Aerococcus</taxon>
    </lineage>
</organism>
<keyword evidence="7 13" id="KW-0863">Zinc-finger</keyword>
<keyword evidence="4 13" id="KW-0235">DNA replication</keyword>
<feature type="binding site" evidence="13">
    <location>
        <position position="199"/>
    </location>
    <ligand>
        <name>Zn(2+)</name>
        <dbReference type="ChEBI" id="CHEBI:29105"/>
        <label>2</label>
    </ligand>
</feature>
<keyword evidence="3 13" id="KW-0963">Cytoplasm</keyword>
<comment type="caution">
    <text evidence="17">The sequence shown here is derived from an EMBL/GenBank/DDBJ whole genome shotgun (WGS) entry which is preliminary data.</text>
</comment>
<dbReference type="FunFam" id="2.10.230.10:FF:000002">
    <property type="entry name" value="Molecular chaperone DnaJ"/>
    <property type="match status" value="1"/>
</dbReference>
<dbReference type="NCBIfam" id="TIGR02349">
    <property type="entry name" value="DnaJ_bact"/>
    <property type="match status" value="1"/>
</dbReference>
<dbReference type="GO" id="GO:0042026">
    <property type="term" value="P:protein refolding"/>
    <property type="evidence" value="ECO:0007669"/>
    <property type="project" value="TreeGrafter"/>
</dbReference>
<dbReference type="InterPro" id="IPR036869">
    <property type="entry name" value="J_dom_sf"/>
</dbReference>
<name>A0A133Y0W7_9LACT</name>
<feature type="binding site" evidence="13">
    <location>
        <position position="156"/>
    </location>
    <ligand>
        <name>Zn(2+)</name>
        <dbReference type="ChEBI" id="CHEBI:29105"/>
        <label>1</label>
    </ligand>
</feature>
<evidence type="ECO:0000256" key="12">
    <source>
        <dbReference type="ARBA" id="ARBA00067609"/>
    </source>
</evidence>
<evidence type="ECO:0000256" key="14">
    <source>
        <dbReference type="PROSITE-ProRule" id="PRU00546"/>
    </source>
</evidence>
<dbReference type="PANTHER" id="PTHR43096:SF48">
    <property type="entry name" value="CHAPERONE PROTEIN DNAJ"/>
    <property type="match status" value="1"/>
</dbReference>
<dbReference type="GO" id="GO:0006260">
    <property type="term" value="P:DNA replication"/>
    <property type="evidence" value="ECO:0007669"/>
    <property type="project" value="UniProtKB-KW"/>
</dbReference>
<feature type="domain" description="J" evidence="15">
    <location>
        <begin position="7"/>
        <end position="71"/>
    </location>
</feature>
<comment type="function">
    <text evidence="13">Participates actively in the response to hyperosmotic and heat shock by preventing the aggregation of stress-denatured proteins and by disaggregating proteins, also in an autonomous, DnaK-independent fashion. Unfolded proteins bind initially to DnaJ; upon interaction with the DnaJ-bound protein, DnaK hydrolyzes its bound ATP, resulting in the formation of a stable complex. GrpE releases ADP from DnaK; ATP binding to DnaK triggers the release of the substrate protein, thus completing the reaction cycle. Several rounds of ATP-dependent interactions between DnaJ, DnaK and GrpE are required for fully efficient folding. Also involved, together with DnaK and GrpE, in the DNA replication of plasmids through activation of initiation proteins.</text>
</comment>
<evidence type="ECO:0000256" key="7">
    <source>
        <dbReference type="ARBA" id="ARBA00022771"/>
    </source>
</evidence>
<evidence type="ECO:0000256" key="1">
    <source>
        <dbReference type="ARBA" id="ARBA00004496"/>
    </source>
</evidence>
<dbReference type="HAMAP" id="MF_01152">
    <property type="entry name" value="DnaJ"/>
    <property type="match status" value="1"/>
</dbReference>
<feature type="repeat" description="CXXCXGXG motif" evidence="13">
    <location>
        <begin position="170"/>
        <end position="177"/>
    </location>
</feature>
<evidence type="ECO:0000256" key="3">
    <source>
        <dbReference type="ARBA" id="ARBA00022490"/>
    </source>
</evidence>
<dbReference type="FunFam" id="1.10.287.110:FF:000031">
    <property type="entry name" value="Molecular chaperone DnaJ"/>
    <property type="match status" value="1"/>
</dbReference>
<dbReference type="SUPFAM" id="SSF49493">
    <property type="entry name" value="HSP40/DnaJ peptide-binding domain"/>
    <property type="match status" value="2"/>
</dbReference>
<comment type="similarity">
    <text evidence="11 13">Belongs to the DnaJ family.</text>
</comment>
<proteinExistence type="inferred from homology"/>
<dbReference type="InterPro" id="IPR002939">
    <property type="entry name" value="DnaJ_C"/>
</dbReference>
<dbReference type="AlphaFoldDB" id="A0A133Y0W7"/>
<dbReference type="GO" id="GO:0031072">
    <property type="term" value="F:heat shock protein binding"/>
    <property type="evidence" value="ECO:0007669"/>
    <property type="project" value="InterPro"/>
</dbReference>
<dbReference type="PANTHER" id="PTHR43096">
    <property type="entry name" value="DNAJ HOMOLOG 1, MITOCHONDRIAL-RELATED"/>
    <property type="match status" value="1"/>
</dbReference>
<dbReference type="Gene3D" id="2.10.230.10">
    <property type="entry name" value="Heat shock protein DnaJ, cysteine-rich domain"/>
    <property type="match status" value="1"/>
</dbReference>
<keyword evidence="10 13" id="KW-0143">Chaperone</keyword>
<dbReference type="Gene3D" id="2.60.260.20">
    <property type="entry name" value="Urease metallochaperone UreE, N-terminal domain"/>
    <property type="match status" value="2"/>
</dbReference>
<evidence type="ECO:0000256" key="8">
    <source>
        <dbReference type="ARBA" id="ARBA00022833"/>
    </source>
</evidence>
<comment type="domain">
    <text evidence="13">The J domain is necessary and sufficient to stimulate DnaK ATPase activity. Zinc center 1 plays an important role in the autonomous, DnaK-independent chaperone activity of DnaJ. Zinc center 2 is essential for interaction with DnaK and for DnaJ activity.</text>
</comment>
<feature type="binding site" evidence="13">
    <location>
        <position position="153"/>
    </location>
    <ligand>
        <name>Zn(2+)</name>
        <dbReference type="ChEBI" id="CHEBI:29105"/>
        <label>1</label>
    </ligand>
</feature>
<evidence type="ECO:0000256" key="9">
    <source>
        <dbReference type="ARBA" id="ARBA00023016"/>
    </source>
</evidence>
<dbReference type="PROSITE" id="PS00636">
    <property type="entry name" value="DNAJ_1"/>
    <property type="match status" value="1"/>
</dbReference>
<evidence type="ECO:0000256" key="5">
    <source>
        <dbReference type="ARBA" id="ARBA00022723"/>
    </source>
</evidence>
<dbReference type="GO" id="GO:0005524">
    <property type="term" value="F:ATP binding"/>
    <property type="evidence" value="ECO:0007669"/>
    <property type="project" value="InterPro"/>
</dbReference>
<feature type="binding site" evidence="13">
    <location>
        <position position="173"/>
    </location>
    <ligand>
        <name>Zn(2+)</name>
        <dbReference type="ChEBI" id="CHEBI:29105"/>
        <label>2</label>
    </ligand>
</feature>
<dbReference type="PATRIC" id="fig|87541.4.peg.716"/>
<dbReference type="GO" id="GO:0008270">
    <property type="term" value="F:zinc ion binding"/>
    <property type="evidence" value="ECO:0007669"/>
    <property type="project" value="UniProtKB-UniRule"/>
</dbReference>
<dbReference type="InterPro" id="IPR001623">
    <property type="entry name" value="DnaJ_domain"/>
</dbReference>
<feature type="repeat" description="CXXCXGXG motif" evidence="13">
    <location>
        <begin position="196"/>
        <end position="203"/>
    </location>
</feature>
<dbReference type="PROSITE" id="PS51188">
    <property type="entry name" value="ZF_CR"/>
    <property type="match status" value="1"/>
</dbReference>
<dbReference type="CDD" id="cd10747">
    <property type="entry name" value="DnaJ_C"/>
    <property type="match status" value="1"/>
</dbReference>
<evidence type="ECO:0000256" key="13">
    <source>
        <dbReference type="HAMAP-Rule" id="MF_01152"/>
    </source>
</evidence>
<dbReference type="GO" id="GO:0005737">
    <property type="term" value="C:cytoplasm"/>
    <property type="evidence" value="ECO:0007669"/>
    <property type="project" value="UniProtKB-SubCell"/>
</dbReference>
<dbReference type="InterPro" id="IPR001305">
    <property type="entry name" value="HSP_DnaJ_Cys-rich_dom"/>
</dbReference>
<feature type="binding site" evidence="13">
    <location>
        <position position="170"/>
    </location>
    <ligand>
        <name>Zn(2+)</name>
        <dbReference type="ChEBI" id="CHEBI:29105"/>
        <label>2</label>
    </ligand>
</feature>
<dbReference type="NCBIfam" id="NF008035">
    <property type="entry name" value="PRK10767.1"/>
    <property type="match status" value="1"/>
</dbReference>
<dbReference type="CDD" id="cd10719">
    <property type="entry name" value="DnaJ_zf"/>
    <property type="match status" value="1"/>
</dbReference>
<dbReference type="Pfam" id="PF00684">
    <property type="entry name" value="DnaJ_CXXCXGXG"/>
    <property type="match status" value="1"/>
</dbReference>
<comment type="cofactor">
    <cofactor evidence="13">
        <name>Zn(2+)</name>
        <dbReference type="ChEBI" id="CHEBI:29105"/>
    </cofactor>
    <text evidence="13">Binds 2 Zn(2+) ions per monomer.</text>
</comment>
<dbReference type="PRINTS" id="PR00625">
    <property type="entry name" value="JDOMAIN"/>
</dbReference>
<evidence type="ECO:0000256" key="4">
    <source>
        <dbReference type="ARBA" id="ARBA00022705"/>
    </source>
</evidence>
<feature type="binding site" evidence="13">
    <location>
        <position position="196"/>
    </location>
    <ligand>
        <name>Zn(2+)</name>
        <dbReference type="ChEBI" id="CHEBI:29105"/>
        <label>2</label>
    </ligand>
</feature>
<reference evidence="17 18" key="1">
    <citation type="submission" date="2016-01" db="EMBL/GenBank/DDBJ databases">
        <authorList>
            <person name="Oliw E.H."/>
        </authorList>
    </citation>
    <scope>NUCLEOTIDE SEQUENCE [LARGE SCALE GENOMIC DNA]</scope>
    <source>
        <strain evidence="17 18">KA00635</strain>
    </source>
</reference>
<dbReference type="GO" id="GO:0051082">
    <property type="term" value="F:unfolded protein binding"/>
    <property type="evidence" value="ECO:0007669"/>
    <property type="project" value="UniProtKB-UniRule"/>
</dbReference>
<dbReference type="FunFam" id="2.60.260.20:FF:000004">
    <property type="entry name" value="Molecular chaperone DnaJ"/>
    <property type="match status" value="1"/>
</dbReference>
<comment type="subcellular location">
    <subcellularLocation>
        <location evidence="1 13">Cytoplasm</location>
    </subcellularLocation>
</comment>
<dbReference type="NCBIfam" id="NF010869">
    <property type="entry name" value="PRK14276.1"/>
    <property type="match status" value="1"/>
</dbReference>
<dbReference type="GO" id="GO:0009408">
    <property type="term" value="P:response to heat"/>
    <property type="evidence" value="ECO:0007669"/>
    <property type="project" value="InterPro"/>
</dbReference>
<evidence type="ECO:0000256" key="11">
    <source>
        <dbReference type="ARBA" id="ARBA00061004"/>
    </source>
</evidence>
<dbReference type="Gene3D" id="1.10.287.110">
    <property type="entry name" value="DnaJ domain"/>
    <property type="match status" value="1"/>
</dbReference>
<feature type="binding site" evidence="13">
    <location>
        <position position="210"/>
    </location>
    <ligand>
        <name>Zn(2+)</name>
        <dbReference type="ChEBI" id="CHEBI:29105"/>
        <label>1</label>
    </ligand>
</feature>
<dbReference type="SUPFAM" id="SSF57938">
    <property type="entry name" value="DnaJ/Hsp40 cysteine-rich domain"/>
    <property type="match status" value="1"/>
</dbReference>
<feature type="repeat" description="CXXCXGXG motif" evidence="13">
    <location>
        <begin position="210"/>
        <end position="217"/>
    </location>
</feature>
<accession>A0A133Y0W7</accession>
<dbReference type="STRING" id="87541.AWM71_07200"/>
<evidence type="ECO:0000259" key="15">
    <source>
        <dbReference type="PROSITE" id="PS50076"/>
    </source>
</evidence>
<comment type="subunit">
    <text evidence="2 13">Homodimer.</text>
</comment>
<sequence length="381" mass="41308">MMAGKRDYYDVLGVSKDASQKEIKQAYRQLAKKYHPDLNKEPGAEEKYKEVTEAYEVLGDEKKRQQYDQFGHAGANGGFGGGSYQYSSQGFSGFDDIFSQFFGGGGGFGGYSSGRQANAPRQGDDLQYTLDLKFEEAIFGTEETIRYKREEACHSCEGTGAKGGSGKETCSQCHGQGIVQQVRNTPFGQMATQTTCPNCQGTGEVIVEKCTSCGGSGREEKNHTVKVKVPAGVEDGQSIRLSRQGNAGYNGGPNGDLYVVFSVQPSDIYNRKGAQISIELPINFAQAALGDEVEVPTVHGKVKLKVPAGTQSGDVIRLRGKGAPILNRDQMGDQLVHVRVVTPKSLNEKQKEALRAYAKASGDNVTEAEKNFFDKLRDAFS</sequence>
<dbReference type="InterPro" id="IPR008971">
    <property type="entry name" value="HSP40/DnaJ_pept-bd"/>
</dbReference>
<gene>
    <name evidence="13" type="primary">dnaJ</name>
    <name evidence="17" type="ORF">HMPREF3187_00717</name>
</gene>
<feature type="zinc finger region" description="CR-type" evidence="14">
    <location>
        <begin position="140"/>
        <end position="222"/>
    </location>
</feature>